<evidence type="ECO:0000256" key="4">
    <source>
        <dbReference type="ARBA" id="ARBA00022490"/>
    </source>
</evidence>
<keyword evidence="19" id="KW-0444">Lipid biosynthesis</keyword>
<feature type="compositionally biased region" description="Polar residues" evidence="21">
    <location>
        <begin position="2725"/>
        <end position="2734"/>
    </location>
</feature>
<keyword evidence="7" id="KW-0479">Metal-binding</keyword>
<keyword evidence="4" id="KW-0963">Cytoplasm</keyword>
<accession>A0AAD9E6N2</accession>
<evidence type="ECO:0000259" key="22">
    <source>
        <dbReference type="PROSITE" id="PS50067"/>
    </source>
</evidence>
<dbReference type="Pfam" id="PF16183">
    <property type="entry name" value="Kinesin_assoc"/>
    <property type="match status" value="1"/>
</dbReference>
<dbReference type="Gene3D" id="2.60.200.20">
    <property type="match status" value="1"/>
</dbReference>
<keyword evidence="19" id="KW-0472">Membrane</keyword>
<dbReference type="PROSITE" id="PS51125">
    <property type="entry name" value="NHL"/>
    <property type="match status" value="2"/>
</dbReference>
<evidence type="ECO:0000259" key="24">
    <source>
        <dbReference type="PROSITE" id="PS50245"/>
    </source>
</evidence>
<comment type="function">
    <text evidence="19">Catalyzes a base-exchange reaction in which the polar head group of phosphatidylethanolamine (PE) is replaced by L-serine.</text>
</comment>
<dbReference type="InterPro" id="IPR017907">
    <property type="entry name" value="Znf_RING_CS"/>
</dbReference>
<dbReference type="GO" id="GO:0006659">
    <property type="term" value="P:phosphatidylserine biosynthetic process"/>
    <property type="evidence" value="ECO:0007669"/>
    <property type="project" value="UniProtKB-UniRule"/>
</dbReference>
<dbReference type="PROSITE" id="PS50245">
    <property type="entry name" value="CAP_GLY_2"/>
    <property type="match status" value="1"/>
</dbReference>
<dbReference type="GO" id="GO:0045184">
    <property type="term" value="P:establishment of protein localization"/>
    <property type="evidence" value="ECO:0007669"/>
    <property type="project" value="UniProtKB-ARBA"/>
</dbReference>
<feature type="coiled-coil region" evidence="20">
    <location>
        <begin position="1302"/>
        <end position="1344"/>
    </location>
</feature>
<dbReference type="InterPro" id="IPR022140">
    <property type="entry name" value="Kinesin-like_KIF1-typ"/>
</dbReference>
<dbReference type="Gene3D" id="3.30.40.10">
    <property type="entry name" value="Zinc/RING finger domain, C3HC4 (zinc finger)"/>
    <property type="match status" value="1"/>
</dbReference>
<dbReference type="InterPro" id="IPR027370">
    <property type="entry name" value="Znf-RING_euk"/>
</dbReference>
<dbReference type="InterPro" id="IPR036859">
    <property type="entry name" value="CAP-Gly_dom_sf"/>
</dbReference>
<dbReference type="FunFam" id="2.30.30.190:FF:000015">
    <property type="entry name" value="Kinesin family member 13A"/>
    <property type="match status" value="1"/>
</dbReference>
<comment type="similarity">
    <text evidence="3">Belongs to the CHFR family.</text>
</comment>
<keyword evidence="19" id="KW-1208">Phospholipid metabolism</keyword>
<dbReference type="SUPFAM" id="SSF74924">
    <property type="entry name" value="Cap-Gly domain"/>
    <property type="match status" value="1"/>
</dbReference>
<evidence type="ECO:0000256" key="18">
    <source>
        <dbReference type="PROSITE-ProRule" id="PRU00504"/>
    </source>
</evidence>
<name>A0AAD9E6N2_9TELE</name>
<dbReference type="EMBL" id="JAROKS010000001">
    <property type="protein sequence ID" value="KAK1806403.1"/>
    <property type="molecule type" value="Genomic_DNA"/>
</dbReference>
<keyword evidence="19" id="KW-1133">Transmembrane helix</keyword>
<feature type="transmembrane region" description="Helical" evidence="19">
    <location>
        <begin position="376"/>
        <end position="394"/>
    </location>
</feature>
<dbReference type="GO" id="GO:0008017">
    <property type="term" value="F:microtubule binding"/>
    <property type="evidence" value="ECO:0007669"/>
    <property type="project" value="InterPro"/>
</dbReference>
<comment type="catalytic activity">
    <reaction evidence="1">
        <text>S-ubiquitinyl-[E2 ubiquitin-conjugating enzyme]-L-cysteine + [acceptor protein]-L-lysine = [E2 ubiquitin-conjugating enzyme]-L-cysteine + N(6)-ubiquitinyl-[acceptor protein]-L-lysine.</text>
        <dbReference type="EC" id="2.3.2.27"/>
    </reaction>
</comment>
<feature type="transmembrane region" description="Helical" evidence="19">
    <location>
        <begin position="92"/>
        <end position="110"/>
    </location>
</feature>
<keyword evidence="19" id="KW-0808">Transferase</keyword>
<dbReference type="Pfam" id="PF12423">
    <property type="entry name" value="KIF1B"/>
    <property type="match status" value="1"/>
</dbReference>
<comment type="subcellular location">
    <subcellularLocation>
        <location evidence="2">Cytoplasm</location>
        <location evidence="2">Cytoskeleton</location>
    </subcellularLocation>
    <subcellularLocation>
        <location evidence="19">Endoplasmic reticulum membrane</location>
        <topology evidence="19">Multi-pass membrane protein</topology>
    </subcellularLocation>
</comment>
<dbReference type="PANTHER" id="PTHR47117">
    <property type="entry name" value="STAR-RELATED LIPID TRANSFER PROTEIN 9"/>
    <property type="match status" value="1"/>
</dbReference>
<organism evidence="25 26">
    <name type="scientific">Electrophorus voltai</name>
    <dbReference type="NCBI Taxonomy" id="2609070"/>
    <lineage>
        <taxon>Eukaryota</taxon>
        <taxon>Metazoa</taxon>
        <taxon>Chordata</taxon>
        <taxon>Craniata</taxon>
        <taxon>Vertebrata</taxon>
        <taxon>Euteleostomi</taxon>
        <taxon>Actinopterygii</taxon>
        <taxon>Neopterygii</taxon>
        <taxon>Teleostei</taxon>
        <taxon>Ostariophysi</taxon>
        <taxon>Gymnotiformes</taxon>
        <taxon>Gymnotoidei</taxon>
        <taxon>Gymnotidae</taxon>
        <taxon>Electrophorus</taxon>
    </lineage>
</organism>
<dbReference type="FunFam" id="3.40.850.10:FF:000010">
    <property type="entry name" value="Kinesin family member 13A"/>
    <property type="match status" value="1"/>
</dbReference>
<dbReference type="SUPFAM" id="SSF49879">
    <property type="entry name" value="SMAD/FHA domain"/>
    <property type="match status" value="1"/>
</dbReference>
<dbReference type="Gene3D" id="3.40.850.10">
    <property type="entry name" value="Kinesin motor domain"/>
    <property type="match status" value="1"/>
</dbReference>
<dbReference type="PROSITE" id="PS00845">
    <property type="entry name" value="CAP_GLY_1"/>
    <property type="match status" value="1"/>
</dbReference>
<dbReference type="GO" id="GO:0005874">
    <property type="term" value="C:microtubule"/>
    <property type="evidence" value="ECO:0007669"/>
    <property type="project" value="UniProtKB-KW"/>
</dbReference>
<evidence type="ECO:0000256" key="15">
    <source>
        <dbReference type="ARBA" id="ARBA00023212"/>
    </source>
</evidence>
<feature type="compositionally biased region" description="Basic and acidic residues" evidence="21">
    <location>
        <begin position="2589"/>
        <end position="2599"/>
    </location>
</feature>
<gene>
    <name evidence="25" type="ORF">P4O66_004922</name>
</gene>
<evidence type="ECO:0000256" key="14">
    <source>
        <dbReference type="ARBA" id="ARBA00023175"/>
    </source>
</evidence>
<comment type="similarity">
    <text evidence="17">Belongs to the TRAFAC class myosin-kinesin ATPase superfamily. Kinesin family.</text>
</comment>
<dbReference type="InterPro" id="IPR013083">
    <property type="entry name" value="Znf_RING/FYVE/PHD"/>
</dbReference>
<feature type="transmembrane region" description="Helical" evidence="19">
    <location>
        <begin position="406"/>
        <end position="428"/>
    </location>
</feature>
<feature type="coiled-coil region" evidence="20">
    <location>
        <begin position="1545"/>
        <end position="1572"/>
    </location>
</feature>
<dbReference type="Proteomes" id="UP001239994">
    <property type="component" value="Unassembled WGS sequence"/>
</dbReference>
<evidence type="ECO:0000256" key="10">
    <source>
        <dbReference type="ARBA" id="ARBA00022771"/>
    </source>
</evidence>
<evidence type="ECO:0000256" key="5">
    <source>
        <dbReference type="ARBA" id="ARBA00022553"/>
    </source>
</evidence>
<comment type="pathway">
    <text evidence="19">Phospholipid metabolism; phosphatidylserine biosynthesis.</text>
</comment>
<feature type="domain" description="Kinesin motor" evidence="22">
    <location>
        <begin position="1008"/>
        <end position="1287"/>
    </location>
</feature>
<keyword evidence="11" id="KW-0862">Zinc</keyword>
<dbReference type="InterPro" id="IPR001752">
    <property type="entry name" value="Kinesin_motor_dom"/>
</dbReference>
<dbReference type="SMART" id="SM01052">
    <property type="entry name" value="CAP_GLY"/>
    <property type="match status" value="1"/>
</dbReference>
<keyword evidence="8" id="KW-0677">Repeat</keyword>
<keyword evidence="19" id="KW-0812">Transmembrane</keyword>
<evidence type="ECO:0000256" key="16">
    <source>
        <dbReference type="PROSITE-ProRule" id="PRU00175"/>
    </source>
</evidence>
<keyword evidence="6" id="KW-0493">Microtubule</keyword>
<evidence type="ECO:0000313" key="25">
    <source>
        <dbReference type="EMBL" id="KAK1806403.1"/>
    </source>
</evidence>
<evidence type="ECO:0000256" key="21">
    <source>
        <dbReference type="SAM" id="MobiDB-lite"/>
    </source>
</evidence>
<feature type="region of interest" description="Disordered" evidence="21">
    <location>
        <begin position="1775"/>
        <end position="1796"/>
    </location>
</feature>
<feature type="compositionally biased region" description="Basic and acidic residues" evidence="21">
    <location>
        <begin position="1489"/>
        <end position="1499"/>
    </location>
</feature>
<evidence type="ECO:0000256" key="11">
    <source>
        <dbReference type="ARBA" id="ARBA00022833"/>
    </source>
</evidence>
<evidence type="ECO:0000256" key="7">
    <source>
        <dbReference type="ARBA" id="ARBA00022723"/>
    </source>
</evidence>
<dbReference type="GO" id="GO:0106245">
    <property type="term" value="F:L-serine-phosphatidylethanolamine phosphatidyltransferase activity"/>
    <property type="evidence" value="ECO:0007669"/>
    <property type="project" value="UniProtKB-UniRule"/>
</dbReference>
<evidence type="ECO:0000313" key="26">
    <source>
        <dbReference type="Proteomes" id="UP001239994"/>
    </source>
</evidence>
<feature type="region of interest" description="Disordered" evidence="21">
    <location>
        <begin position="2765"/>
        <end position="2807"/>
    </location>
</feature>
<dbReference type="Pfam" id="PF13445">
    <property type="entry name" value="zf-RING_UBOX"/>
    <property type="match status" value="1"/>
</dbReference>
<feature type="compositionally biased region" description="Polar residues" evidence="21">
    <location>
        <begin position="2765"/>
        <end position="2777"/>
    </location>
</feature>
<evidence type="ECO:0000256" key="3">
    <source>
        <dbReference type="ARBA" id="ARBA00005797"/>
    </source>
</evidence>
<dbReference type="InterPro" id="IPR036961">
    <property type="entry name" value="Kinesin_motor_dom_sf"/>
</dbReference>
<dbReference type="Pfam" id="PF00225">
    <property type="entry name" value="Kinesin"/>
    <property type="match status" value="1"/>
</dbReference>
<dbReference type="InterPro" id="IPR022164">
    <property type="entry name" value="Kinesin-like"/>
</dbReference>
<feature type="region of interest" description="Disordered" evidence="21">
    <location>
        <begin position="2584"/>
        <end position="2610"/>
    </location>
</feature>
<feature type="domain" description="CAP-Gly" evidence="24">
    <location>
        <begin position="2832"/>
        <end position="2874"/>
    </location>
</feature>
<feature type="repeat" description="NHL" evidence="18">
    <location>
        <begin position="651"/>
        <end position="694"/>
    </location>
</feature>
<feature type="transmembrane region" description="Helical" evidence="19">
    <location>
        <begin position="240"/>
        <end position="262"/>
    </location>
</feature>
<evidence type="ECO:0000256" key="1">
    <source>
        <dbReference type="ARBA" id="ARBA00000900"/>
    </source>
</evidence>
<feature type="transmembrane region" description="Helical" evidence="19">
    <location>
        <begin position="203"/>
        <end position="220"/>
    </location>
</feature>
<dbReference type="Pfam" id="PF03034">
    <property type="entry name" value="PSS"/>
    <property type="match status" value="1"/>
</dbReference>
<dbReference type="GO" id="GO:0008270">
    <property type="term" value="F:zinc ion binding"/>
    <property type="evidence" value="ECO:0007669"/>
    <property type="project" value="UniProtKB-KW"/>
</dbReference>
<dbReference type="Gene3D" id="2.120.10.30">
    <property type="entry name" value="TolB, C-terminal domain"/>
    <property type="match status" value="1"/>
</dbReference>
<dbReference type="FunFam" id="2.60.200.20:FF:000002">
    <property type="entry name" value="Kinesin family member 13A"/>
    <property type="match status" value="1"/>
</dbReference>
<evidence type="ECO:0000256" key="12">
    <source>
        <dbReference type="ARBA" id="ARBA00022840"/>
    </source>
</evidence>
<feature type="region of interest" description="Disordered" evidence="21">
    <location>
        <begin position="2622"/>
        <end position="2749"/>
    </location>
</feature>
<keyword evidence="19" id="KW-0443">Lipid metabolism</keyword>
<keyword evidence="13 20" id="KW-0175">Coiled coil</keyword>
<protein>
    <recommendedName>
        <fullName evidence="19">Phosphatidylserine synthase</fullName>
        <ecNumber evidence="19">2.7.8.29</ecNumber>
    </recommendedName>
    <alternativeName>
        <fullName evidence="19">Serine-exchange enzyme</fullName>
    </alternativeName>
</protein>
<dbReference type="InterPro" id="IPR000938">
    <property type="entry name" value="CAP-Gly_domain"/>
</dbReference>
<dbReference type="SUPFAM" id="SSF52540">
    <property type="entry name" value="P-loop containing nucleoside triphosphate hydrolases"/>
    <property type="match status" value="1"/>
</dbReference>
<dbReference type="InterPro" id="IPR019821">
    <property type="entry name" value="Kinesin_motor_CS"/>
</dbReference>
<comment type="caution">
    <text evidence="25">The sequence shown here is derived from an EMBL/GenBank/DDBJ whole genome shotgun (WGS) entry which is preliminary data.</text>
</comment>
<dbReference type="PROSITE" id="PS00518">
    <property type="entry name" value="ZF_RING_1"/>
    <property type="match status" value="1"/>
</dbReference>
<keyword evidence="26" id="KW-1185">Reference proteome</keyword>
<dbReference type="SMART" id="SM00129">
    <property type="entry name" value="KISc"/>
    <property type="match status" value="1"/>
</dbReference>
<evidence type="ECO:0000256" key="6">
    <source>
        <dbReference type="ARBA" id="ARBA00022701"/>
    </source>
</evidence>
<dbReference type="Gene3D" id="2.30.30.190">
    <property type="entry name" value="CAP Gly-rich-like domain"/>
    <property type="match status" value="1"/>
</dbReference>
<evidence type="ECO:0000259" key="23">
    <source>
        <dbReference type="PROSITE" id="PS50089"/>
    </source>
</evidence>
<dbReference type="InterPro" id="IPR001841">
    <property type="entry name" value="Znf_RING"/>
</dbReference>
<dbReference type="InterPro" id="IPR004277">
    <property type="entry name" value="PSS"/>
</dbReference>
<dbReference type="GO" id="GO:0005524">
    <property type="term" value="F:ATP binding"/>
    <property type="evidence" value="ECO:0007669"/>
    <property type="project" value="UniProtKB-UniRule"/>
</dbReference>
<keyword evidence="12 17" id="KW-0067">ATP-binding</keyword>
<dbReference type="SMART" id="SM00184">
    <property type="entry name" value="RING"/>
    <property type="match status" value="1"/>
</dbReference>
<dbReference type="GO" id="GO:0007018">
    <property type="term" value="P:microtubule-based movement"/>
    <property type="evidence" value="ECO:0007669"/>
    <property type="project" value="InterPro"/>
</dbReference>
<dbReference type="Pfam" id="PF00498">
    <property type="entry name" value="FHA"/>
    <property type="match status" value="1"/>
</dbReference>
<dbReference type="InterPro" id="IPR027417">
    <property type="entry name" value="P-loop_NTPase"/>
</dbReference>
<dbReference type="GO" id="GO:0048731">
    <property type="term" value="P:system development"/>
    <property type="evidence" value="ECO:0007669"/>
    <property type="project" value="UniProtKB-ARBA"/>
</dbReference>
<dbReference type="Pfam" id="PF01302">
    <property type="entry name" value="CAP_GLY"/>
    <property type="match status" value="1"/>
</dbReference>
<sequence length="2896" mass="323534">MFLRDMWRRAESRWLPGLRAGMAAPAYRSRTLSKDDVNYRVHFRMINEQQVEDITIDFFYKPHTITLLTGTVLSLMYFAFTRDDSNQDGNLRVGLIVVISFFSVISVLAFPNGPFTRPHPAIWRIVFGLSVLYFLFLVFIIFLNWEQVKALMYWLDPNLRYAKREADIMEYAVNCHVITWERILSHFDIFAFSHFWGWGMKALLIRSYGLCWTISITWELTELFFMHLLPNFAECWWDQVILDILLCNGGGIWLGMTVCHFLEMRTYHWASIKDIHTTTGKIKRAVLQFTPASWTYVRWFDPKSSFQRVAGVYLFMIIWQLTELNTFFLKHIFVFPAYHALSWCRILFIGIITAPTVRQYYAYLTDTQCKRVGTQCWVFGAIAFLEALACIKFGQDLFSKTQILYVILWLLCVAFTTFLCLYGMVWYAETYAHRHKSLSECEDSMYTETGDNDYVKDNEEFETDSTSPAPRRRGRSSGKSKNLNGVENRIGRRRGAEEILAEIHSELLECKVCFEIFSTQQRLRRPRNLPCGHVICLECVHTLANRTLRQLECPFCRQLCDMGGTYDCQALVALQELLGSETPRSSLLCSEWTVQTHEERLGIMCLHAAFGGWGTLINPTGLAVFGPSGAVVVVHGGPEKATVFSPQGERLHGFGRYGRGSSELCHPLDVAVTPGGHVVVTDGGDRSVKMFSSRGSPLASVTGPFELPWGIDVDSLGRVLVTDAQTGTLWQVTVDFGRSKVLAKRVVVRELQCPRSVVSCRTSGRIAVLEHGLGRPRRGDAMPVRLKLFTKDFILLSQVDSFSLNLMPSMRLDVSSVAFDRRGGLVVSDTRRGLVWSLGDLHKEPELTPVVVEGLVEPPLCASCCLQAKGQAGYQRKWVPQQGRTRAVPCRVYSQWESWGGVWGPEGYRSLRAGNQRLCFARGHVKILTARKEAAFAFVLRVFFSVICMSGFLTVFAFDHCFWSMDESNVPKYAVNWRADWLAATLLELQPCFDVRSLLVSAMSFCFAGQEVVFKCLGEGILENAFQGYNACIFAYGQTGSGKSYSMMGSGDQPGLIPRLCCSLFERVGQEEGDAHSFKVEVSYMEIYNEKVRDLLDPKGSRQSLKVREHKVLGPYVDGLSQLAVMSFEDIESLMSEGNKSRTVAATNMNEESSRSHAVFNIIITQTLYDLQSGNSGEKVSKVSLVDLAGSERVSKTGAAGERLKEGSNINKSLTTLGCVISALADQSAGKGKNKFVPYRDSVLTWLLKDNLGGNSKTAMIATVSPAADNYEETLSTLRYADRAKRIVNHAVVNEDPNARIIRELREEVEKLKVQLSQAESMKAPELQEKLQESEKLIQEMTITWEEKLRKTEEIAQERQKQLESMGISLECSGIKVGEDKCFLVNLNADPALNELLVYYLKEHTLVGADTSQDIQLFGIGIQPEHCVIDITPEGEVTLCPKENARTCVNGTMVYSTVHVWHGDRILWGNNHFFRANLPKRKRRDRLKELERESPRESFVEADVETASEASSEQDYSYEFAQMEVMMKTLGSNDPMQSVVQVLEKQYLEEKRTALEEQRLRYERELELLRQQLSPERASTHQRSSSDRLPFPTHIAQSKLRLWTEERDELFRQSLSRLREQVVRANALVREANFLSEEMGKLTDYQVTLQIPAANLSANRKRGAIVSEPAIQVRRKAKGTQVWTIEKLENKLVDMRDHYREWREGGQDTCVQQHNKQGDPFYEAQENHNLIGVANVFLECLFHDVKLQYAVPIISQQGEVAGRLHVELMRVSGPVPERLAGSDDSSENSSESSSYEVMDTNGEIVHMAKKLTCRVRIREATGLPLNLSNFVFCQYTFWEQAEPAVAPPMVSPDTPSPHTTDSQFTVLFDHCRDYVVHVTEEFLEFITDGALAIEVWGHRCAGNGTSRWELDTLQAKTRTLRDRWSEVSRRIELWVSIQELNEQGVYSSVELYPTRDISTGGVFQIRQGLLKDMKDVQMSACRDKMTDPRPVSLQEEDLNCVRERWSDALIKRREYLDEQIKKIINKSEKSEEDVEREARLVEQWVGLTEERNAVLVPAPGSGIPGAPAQGVPSPGMEAHIPVLFLDLNADNLTVSEQLPGVHAAGINSILPKEHGSQFFYLPIVRHSSEEVHLPGRRTLTQTHTDSIMVHTPGDSSQMSRGALVLHRSVCATCSWDSSIHDSIYLNRVTASGERIYLIVKATVQLSHPASMELVLRKRIAVNIYNKQTFTQSLKRRMSLKSVLPSCGVTYEIVSNIPKASEEPEERETLALMAARGEPEETQDGETYIEKYTRGVLEVANILCLERLRQAVTVKETLSVKSRHIRRSLSTPNVQHTSCCKSDALCCEDEDVKVCNLSSSYPCLRQSSGNSTFTLCVCLQGPGELQQDTVDCHFSEAGVSSTPAKDPPAKNRENHGTAAAHGGDGSCAGSVPESPTFFISSPFKGLSPQPPKFLKALMPVREENKAKRSLEARPLLGQESMRWLVESSILAYGGRWPRPRAQSEGHNSMTNHTPIITHTADSEEEEPELHQGLGHASVPDLSSLTHPNAQLYIPEDFANFEVYNASLEGQDAALCRGGDLSSAVATPGVHESRGAEKEVPRSPTASSCTSGYFSHSASNATLSDTPFTGSESSDQLSVGSRDPAEHQQHPGPACRGPPPTRHALSGAACTQSGPGPTSPRCPASSVDRACSLQPSAGAANTSQEFSDFKGAGDGFGEEELGRFESEWQTEPNGSHTCARLEQASPTPPAHADHCVFAPPCHLQNGKVSLSSPTPSTQPHGDDSCPETEMAAKTCHAPSGEDEEGGPVAQLPDWMAPGEQVWVGARSGTVHYVGGVEFAQGIWVGVELDHAVGKHNGTVRGRVYFRCATGHGVFVRPSWLSRGPPSMDSDTQPHPLLL</sequence>
<reference evidence="25" key="1">
    <citation type="submission" date="2023-03" db="EMBL/GenBank/DDBJ databases">
        <title>Electrophorus voltai genome.</title>
        <authorList>
            <person name="Bian C."/>
        </authorList>
    </citation>
    <scope>NUCLEOTIDE SEQUENCE</scope>
    <source>
        <strain evidence="25">CB-2022</strain>
        <tissue evidence="25">Muscle</tissue>
    </source>
</reference>
<dbReference type="EC" id="2.7.8.29" evidence="19"/>
<feature type="region of interest" description="Disordered" evidence="21">
    <location>
        <begin position="457"/>
        <end position="485"/>
    </location>
</feature>
<dbReference type="PRINTS" id="PR00380">
    <property type="entry name" value="KINESINHEAVY"/>
</dbReference>
<evidence type="ECO:0000256" key="20">
    <source>
        <dbReference type="SAM" id="Coils"/>
    </source>
</evidence>
<feature type="region of interest" description="Disordered" evidence="21">
    <location>
        <begin position="1489"/>
        <end position="1513"/>
    </location>
</feature>
<keyword evidence="5" id="KW-0597">Phosphoprotein</keyword>
<feature type="binding site" evidence="17">
    <location>
        <begin position="1037"/>
        <end position="1044"/>
    </location>
    <ligand>
        <name>ATP</name>
        <dbReference type="ChEBI" id="CHEBI:30616"/>
    </ligand>
</feature>
<dbReference type="InterPro" id="IPR011042">
    <property type="entry name" value="6-blade_b-propeller_TolB-like"/>
</dbReference>
<dbReference type="SUPFAM" id="SSF57850">
    <property type="entry name" value="RING/U-box"/>
    <property type="match status" value="1"/>
</dbReference>
<comment type="similarity">
    <text evidence="19">Belongs to the phosphatidyl serine synthase family.</text>
</comment>
<feature type="region of interest" description="Disordered" evidence="21">
    <location>
        <begin position="2397"/>
        <end position="2425"/>
    </location>
</feature>
<dbReference type="SUPFAM" id="SSF101898">
    <property type="entry name" value="NHL repeat"/>
    <property type="match status" value="1"/>
</dbReference>
<dbReference type="PROSITE" id="PS50067">
    <property type="entry name" value="KINESIN_MOTOR_2"/>
    <property type="match status" value="1"/>
</dbReference>
<feature type="transmembrane region" description="Helical" evidence="19">
    <location>
        <begin position="934"/>
        <end position="958"/>
    </location>
</feature>
<dbReference type="Pfam" id="PF12473">
    <property type="entry name" value="DUF3694"/>
    <property type="match status" value="1"/>
</dbReference>
<feature type="repeat" description="NHL" evidence="18">
    <location>
        <begin position="703"/>
        <end position="735"/>
    </location>
</feature>
<feature type="transmembrane region" description="Helical" evidence="19">
    <location>
        <begin position="122"/>
        <end position="145"/>
    </location>
</feature>
<feature type="compositionally biased region" description="Polar residues" evidence="21">
    <location>
        <begin position="2622"/>
        <end position="2637"/>
    </location>
</feature>
<keyword evidence="10 16" id="KW-0863">Zinc-finger</keyword>
<dbReference type="InterPro" id="IPR000253">
    <property type="entry name" value="FHA_dom"/>
</dbReference>
<dbReference type="GO" id="GO:0061630">
    <property type="term" value="F:ubiquitin protein ligase activity"/>
    <property type="evidence" value="ECO:0007669"/>
    <property type="project" value="UniProtKB-EC"/>
</dbReference>
<proteinExistence type="inferred from homology"/>
<dbReference type="GO" id="GO:0003777">
    <property type="term" value="F:microtubule motor activity"/>
    <property type="evidence" value="ECO:0007669"/>
    <property type="project" value="InterPro"/>
</dbReference>
<evidence type="ECO:0000256" key="17">
    <source>
        <dbReference type="PROSITE-ProRule" id="PRU00283"/>
    </source>
</evidence>
<evidence type="ECO:0000256" key="9">
    <source>
        <dbReference type="ARBA" id="ARBA00022741"/>
    </source>
</evidence>
<dbReference type="InterPro" id="IPR001258">
    <property type="entry name" value="NHL_repeat"/>
</dbReference>
<feature type="compositionally biased region" description="Polar residues" evidence="21">
    <location>
        <begin position="2691"/>
        <end position="2704"/>
    </location>
</feature>
<evidence type="ECO:0000256" key="19">
    <source>
        <dbReference type="RuleBase" id="RU368094"/>
    </source>
</evidence>
<dbReference type="CDD" id="cd01365">
    <property type="entry name" value="KISc_KIF1A_KIF1B"/>
    <property type="match status" value="1"/>
</dbReference>
<dbReference type="Gene3D" id="6.10.250.2520">
    <property type="match status" value="1"/>
</dbReference>
<evidence type="ECO:0000256" key="8">
    <source>
        <dbReference type="ARBA" id="ARBA00022737"/>
    </source>
</evidence>
<keyword evidence="9 17" id="KW-0547">Nucleotide-binding</keyword>
<evidence type="ECO:0000256" key="13">
    <source>
        <dbReference type="ARBA" id="ARBA00023054"/>
    </source>
</evidence>
<keyword evidence="19" id="KW-0594">Phospholipid biosynthesis</keyword>
<dbReference type="PROSITE" id="PS00411">
    <property type="entry name" value="KINESIN_MOTOR_1"/>
    <property type="match status" value="1"/>
</dbReference>
<keyword evidence="19" id="KW-0256">Endoplasmic reticulum</keyword>
<feature type="transmembrane region" description="Helical" evidence="19">
    <location>
        <begin position="340"/>
        <end position="364"/>
    </location>
</feature>
<evidence type="ECO:0000256" key="2">
    <source>
        <dbReference type="ARBA" id="ARBA00004245"/>
    </source>
</evidence>
<keyword evidence="15" id="KW-0206">Cytoskeleton</keyword>
<dbReference type="InterPro" id="IPR008984">
    <property type="entry name" value="SMAD_FHA_dom_sf"/>
</dbReference>
<dbReference type="PROSITE" id="PS50089">
    <property type="entry name" value="ZF_RING_2"/>
    <property type="match status" value="1"/>
</dbReference>
<feature type="domain" description="RING-type" evidence="23">
    <location>
        <begin position="510"/>
        <end position="557"/>
    </location>
</feature>
<dbReference type="GO" id="GO:0005789">
    <property type="term" value="C:endoplasmic reticulum membrane"/>
    <property type="evidence" value="ECO:0007669"/>
    <property type="project" value="UniProtKB-SubCell"/>
</dbReference>
<comment type="catalytic activity">
    <reaction evidence="19">
        <text>a 1,2-diacyl-sn-glycero-3-phosphoethanolamine + L-serine = a 1,2-diacyl-sn-glycero-3-phospho-L-serine + ethanolamine</text>
        <dbReference type="Rhea" id="RHEA:27606"/>
        <dbReference type="ChEBI" id="CHEBI:33384"/>
        <dbReference type="ChEBI" id="CHEBI:57262"/>
        <dbReference type="ChEBI" id="CHEBI:57603"/>
        <dbReference type="ChEBI" id="CHEBI:64612"/>
        <dbReference type="EC" id="2.7.8.29"/>
    </reaction>
</comment>
<dbReference type="InterPro" id="IPR032405">
    <property type="entry name" value="Kinesin_assoc"/>
</dbReference>
<dbReference type="CDD" id="cd16516">
    <property type="entry name" value="RING-HC_malin"/>
    <property type="match status" value="1"/>
</dbReference>
<keyword evidence="14 17" id="KW-0505">Motor protein</keyword>